<organism evidence="2 3">
    <name type="scientific">Crateriforma conspicua</name>
    <dbReference type="NCBI Taxonomy" id="2527996"/>
    <lineage>
        <taxon>Bacteria</taxon>
        <taxon>Pseudomonadati</taxon>
        <taxon>Planctomycetota</taxon>
        <taxon>Planctomycetia</taxon>
        <taxon>Planctomycetales</taxon>
        <taxon>Planctomycetaceae</taxon>
        <taxon>Crateriforma</taxon>
    </lineage>
</organism>
<evidence type="ECO:0000259" key="1">
    <source>
        <dbReference type="Pfam" id="PF00072"/>
    </source>
</evidence>
<feature type="domain" description="Response regulatory" evidence="1">
    <location>
        <begin position="52"/>
        <end position="133"/>
    </location>
</feature>
<accession>A0A5C6FT84</accession>
<evidence type="ECO:0000313" key="2">
    <source>
        <dbReference type="EMBL" id="TWU63401.1"/>
    </source>
</evidence>
<protein>
    <submittedName>
        <fullName evidence="2">Response regulator receiver domain protein</fullName>
    </submittedName>
</protein>
<evidence type="ECO:0000313" key="3">
    <source>
        <dbReference type="Proteomes" id="UP000316476"/>
    </source>
</evidence>
<dbReference type="Gene3D" id="3.40.50.2300">
    <property type="match status" value="1"/>
</dbReference>
<reference evidence="2 3" key="1">
    <citation type="submission" date="2019-02" db="EMBL/GenBank/DDBJ databases">
        <title>Deep-cultivation of Planctomycetes and their phenomic and genomic characterization uncovers novel biology.</title>
        <authorList>
            <person name="Wiegand S."/>
            <person name="Jogler M."/>
            <person name="Boedeker C."/>
            <person name="Pinto D."/>
            <person name="Vollmers J."/>
            <person name="Rivas-Marin E."/>
            <person name="Kohn T."/>
            <person name="Peeters S.H."/>
            <person name="Heuer A."/>
            <person name="Rast P."/>
            <person name="Oberbeckmann S."/>
            <person name="Bunk B."/>
            <person name="Jeske O."/>
            <person name="Meyerdierks A."/>
            <person name="Storesund J.E."/>
            <person name="Kallscheuer N."/>
            <person name="Luecker S."/>
            <person name="Lage O.M."/>
            <person name="Pohl T."/>
            <person name="Merkel B.J."/>
            <person name="Hornburger P."/>
            <person name="Mueller R.-W."/>
            <person name="Bruemmer F."/>
            <person name="Labrenz M."/>
            <person name="Spormann A.M."/>
            <person name="Op Den Camp H."/>
            <person name="Overmann J."/>
            <person name="Amann R."/>
            <person name="Jetten M.S.M."/>
            <person name="Mascher T."/>
            <person name="Medema M.H."/>
            <person name="Devos D.P."/>
            <person name="Kaster A.-K."/>
            <person name="Ovreas L."/>
            <person name="Rohde M."/>
            <person name="Galperin M.Y."/>
            <person name="Jogler C."/>
        </authorList>
    </citation>
    <scope>NUCLEOTIDE SEQUENCE [LARGE SCALE GENOMIC DNA]</scope>
    <source>
        <strain evidence="2 3">V7</strain>
    </source>
</reference>
<dbReference type="EMBL" id="SJPZ01000002">
    <property type="protein sequence ID" value="TWU63401.1"/>
    <property type="molecule type" value="Genomic_DNA"/>
</dbReference>
<dbReference type="GO" id="GO:0000160">
    <property type="term" value="P:phosphorelay signal transduction system"/>
    <property type="evidence" value="ECO:0007669"/>
    <property type="project" value="InterPro"/>
</dbReference>
<dbReference type="Proteomes" id="UP000316476">
    <property type="component" value="Unassembled WGS sequence"/>
</dbReference>
<proteinExistence type="predicted"/>
<dbReference type="SUPFAM" id="SSF52172">
    <property type="entry name" value="CheY-like"/>
    <property type="match status" value="1"/>
</dbReference>
<dbReference type="InterPro" id="IPR011006">
    <property type="entry name" value="CheY-like_superfamily"/>
</dbReference>
<dbReference type="InterPro" id="IPR001789">
    <property type="entry name" value="Sig_transdc_resp-reg_receiver"/>
</dbReference>
<name>A0A5C6FT84_9PLAN</name>
<dbReference type="Pfam" id="PF00072">
    <property type="entry name" value="Response_reg"/>
    <property type="match status" value="1"/>
</dbReference>
<comment type="caution">
    <text evidence="2">The sequence shown here is derived from an EMBL/GenBank/DDBJ whole genome shotgun (WGS) entry which is preliminary data.</text>
</comment>
<gene>
    <name evidence="2" type="ORF">V7x_51410</name>
</gene>
<dbReference type="AlphaFoldDB" id="A0A5C6FT84"/>
<sequence length="159" mass="17761">MRRQNRSVSFWHRCRIQFPSQPSNPILNTSSNGQTAKTLVDCGNCGPDFASIRQMVTRHFKVHVIQTHGAEDTLEVLKNRKVDLVTVNRKLDRDYTDGLDVIRQIKSDPDTNAVPVMLVSNYEEHQQTATETGAVPGFGKLALTDPATRSLLEPFLGDA</sequence>